<comment type="subcellular location">
    <subcellularLocation>
        <location evidence="1">Cell membrane</location>
        <topology evidence="1">Single-pass membrane protein</topology>
    </subcellularLocation>
    <subcellularLocation>
        <location evidence="2">Endoplasmic reticulum membrane</location>
        <topology evidence="2">Single-pass membrane protein</topology>
    </subcellularLocation>
</comment>
<evidence type="ECO:0000256" key="5">
    <source>
        <dbReference type="ARBA" id="ARBA00022692"/>
    </source>
</evidence>
<dbReference type="GO" id="GO:0005886">
    <property type="term" value="C:plasma membrane"/>
    <property type="evidence" value="ECO:0007669"/>
    <property type="project" value="UniProtKB-SubCell"/>
</dbReference>
<keyword evidence="4" id="KW-1003">Cell membrane</keyword>
<evidence type="ECO:0000256" key="9">
    <source>
        <dbReference type="SAM" id="MobiDB-lite"/>
    </source>
</evidence>
<keyword evidence="8 10" id="KW-0472">Membrane</keyword>
<evidence type="ECO:0000256" key="2">
    <source>
        <dbReference type="ARBA" id="ARBA00004389"/>
    </source>
</evidence>
<dbReference type="OMA" id="CHREPLG"/>
<keyword evidence="5 10" id="KW-0812">Transmembrane</keyword>
<comment type="similarity">
    <text evidence="3">Belongs to the MRAP family.</text>
</comment>
<dbReference type="KEGG" id="csab:103217114"/>
<keyword evidence="7 10" id="KW-1133">Transmembrane helix</keyword>
<dbReference type="EMBL" id="AQIB01142311">
    <property type="status" value="NOT_ANNOTATED_CDS"/>
    <property type="molecule type" value="Genomic_DNA"/>
</dbReference>
<dbReference type="GO" id="GO:0005789">
    <property type="term" value="C:endoplasmic reticulum membrane"/>
    <property type="evidence" value="ECO:0007669"/>
    <property type="project" value="UniProtKB-SubCell"/>
</dbReference>
<dbReference type="RefSeq" id="XP_007963186.1">
    <property type="nucleotide sequence ID" value="XM_007964995.3"/>
</dbReference>
<keyword evidence="6" id="KW-0256">Endoplasmic reticulum</keyword>
<protein>
    <submittedName>
        <fullName evidence="11">Melanocortin 2 receptor accessory protein</fullName>
    </submittedName>
</protein>
<organism evidence="11 12">
    <name type="scientific">Chlorocebus sabaeus</name>
    <name type="common">Green monkey</name>
    <name type="synonym">Simia sabaea</name>
    <dbReference type="NCBI Taxonomy" id="60711"/>
    <lineage>
        <taxon>Eukaryota</taxon>
        <taxon>Metazoa</taxon>
        <taxon>Chordata</taxon>
        <taxon>Craniata</taxon>
        <taxon>Vertebrata</taxon>
        <taxon>Euteleostomi</taxon>
        <taxon>Mammalia</taxon>
        <taxon>Eutheria</taxon>
        <taxon>Euarchontoglires</taxon>
        <taxon>Primates</taxon>
        <taxon>Haplorrhini</taxon>
        <taxon>Catarrhini</taxon>
        <taxon>Cercopithecidae</taxon>
        <taxon>Cercopithecinae</taxon>
        <taxon>Chlorocebus</taxon>
    </lineage>
</organism>
<accession>A0A0D9RAS4</accession>
<dbReference type="OrthoDB" id="9946598at2759"/>
<gene>
    <name evidence="11" type="primary">MRAP</name>
</gene>
<dbReference type="Bgee" id="ENSCSAG00000009456">
    <property type="expression patterns" value="Expressed in adrenal cortex and 1 other cell type or tissue"/>
</dbReference>
<reference evidence="11" key="3">
    <citation type="submission" date="2025-09" db="UniProtKB">
        <authorList>
            <consortium name="Ensembl"/>
        </authorList>
    </citation>
    <scope>IDENTIFICATION</scope>
</reference>
<feature type="transmembrane region" description="Helical" evidence="10">
    <location>
        <begin position="38"/>
        <end position="62"/>
    </location>
</feature>
<dbReference type="GO" id="GO:0042802">
    <property type="term" value="F:identical protein binding"/>
    <property type="evidence" value="ECO:0007669"/>
    <property type="project" value="Ensembl"/>
</dbReference>
<evidence type="ECO:0000313" key="11">
    <source>
        <dbReference type="Ensembl" id="ENSCSAP00000005713.1"/>
    </source>
</evidence>
<dbReference type="EMBL" id="AQIB01142312">
    <property type="status" value="NOT_ANNOTATED_CDS"/>
    <property type="molecule type" value="Genomic_DNA"/>
</dbReference>
<dbReference type="PANTHER" id="PTHR28675:SF2">
    <property type="entry name" value="MELANOCORTIN-2 RECEPTOR ACCESSORY PROTEIN"/>
    <property type="match status" value="1"/>
</dbReference>
<evidence type="ECO:0000256" key="3">
    <source>
        <dbReference type="ARBA" id="ARBA00010063"/>
    </source>
</evidence>
<dbReference type="STRING" id="60711.ENSCSAP00000005713"/>
<reference evidence="11" key="2">
    <citation type="submission" date="2025-08" db="UniProtKB">
        <authorList>
            <consortium name="Ensembl"/>
        </authorList>
    </citation>
    <scope>IDENTIFICATION</scope>
</reference>
<dbReference type="GO" id="GO:0030545">
    <property type="term" value="F:signaling receptor regulator activity"/>
    <property type="evidence" value="ECO:0007669"/>
    <property type="project" value="TreeGrafter"/>
</dbReference>
<dbReference type="AlphaFoldDB" id="A0A0D9RAS4"/>
<dbReference type="CTD" id="56246"/>
<dbReference type="GO" id="GO:0070996">
    <property type="term" value="F:type 1 melanocortin receptor binding"/>
    <property type="evidence" value="ECO:0007669"/>
    <property type="project" value="Ensembl"/>
</dbReference>
<evidence type="ECO:0000313" key="12">
    <source>
        <dbReference type="Proteomes" id="UP000029965"/>
    </source>
</evidence>
<dbReference type="PANTHER" id="PTHR28675">
    <property type="entry name" value="MELANOCORTIN-2 RECEPTOR ACCESSORY PROTEIN 2"/>
    <property type="match status" value="1"/>
</dbReference>
<dbReference type="GO" id="GO:0106071">
    <property type="term" value="P:positive regulation of adenylate cyclase-activating G protein-coupled receptor signaling pathway"/>
    <property type="evidence" value="ECO:0007669"/>
    <property type="project" value="Ensembl"/>
</dbReference>
<dbReference type="EMBL" id="AQIB01142310">
    <property type="status" value="NOT_ANNOTATED_CDS"/>
    <property type="molecule type" value="Genomic_DNA"/>
</dbReference>
<proteinExistence type="inferred from homology"/>
<feature type="region of interest" description="Disordered" evidence="9">
    <location>
        <begin position="153"/>
        <end position="172"/>
    </location>
</feature>
<evidence type="ECO:0000256" key="4">
    <source>
        <dbReference type="ARBA" id="ARBA00022475"/>
    </source>
</evidence>
<evidence type="ECO:0000256" key="6">
    <source>
        <dbReference type="ARBA" id="ARBA00022824"/>
    </source>
</evidence>
<dbReference type="GO" id="GO:0031780">
    <property type="term" value="F:corticotropin hormone receptor binding"/>
    <property type="evidence" value="ECO:0007669"/>
    <property type="project" value="Ensembl"/>
</dbReference>
<dbReference type="InterPro" id="IPR028111">
    <property type="entry name" value="MRAP"/>
</dbReference>
<dbReference type="GO" id="GO:0072659">
    <property type="term" value="P:protein localization to plasma membrane"/>
    <property type="evidence" value="ECO:0007669"/>
    <property type="project" value="Ensembl"/>
</dbReference>
<dbReference type="GO" id="GO:0106072">
    <property type="term" value="P:negative regulation of adenylate cyclase-activating G protein-coupled receptor signaling pathway"/>
    <property type="evidence" value="ECO:0007669"/>
    <property type="project" value="Ensembl"/>
</dbReference>
<name>A0A0D9RAS4_CHLSB</name>
<dbReference type="GO" id="GO:1903077">
    <property type="term" value="P:negative regulation of protein localization to plasma membrane"/>
    <property type="evidence" value="ECO:0007669"/>
    <property type="project" value="Ensembl"/>
</dbReference>
<reference evidence="11 12" key="1">
    <citation type="submission" date="2014-03" db="EMBL/GenBank/DDBJ databases">
        <authorList>
            <person name="Warren W."/>
            <person name="Wilson R.K."/>
        </authorList>
    </citation>
    <scope>NUCLEOTIDE SEQUENCE</scope>
</reference>
<evidence type="ECO:0000256" key="7">
    <source>
        <dbReference type="ARBA" id="ARBA00022989"/>
    </source>
</evidence>
<keyword evidence="12" id="KW-1185">Reference proteome</keyword>
<evidence type="ECO:0000256" key="10">
    <source>
        <dbReference type="SAM" id="Phobius"/>
    </source>
</evidence>
<dbReference type="GO" id="GO:0031781">
    <property type="term" value="F:type 3 melanocortin receptor binding"/>
    <property type="evidence" value="ECO:0007669"/>
    <property type="project" value="Ensembl"/>
</dbReference>
<dbReference type="Ensembl" id="ENSCSAT00000007533.1">
    <property type="protein sequence ID" value="ENSCSAP00000005713.1"/>
    <property type="gene ID" value="ENSCSAG00000009456.1"/>
</dbReference>
<dbReference type="GeneID" id="103217114"/>
<evidence type="ECO:0000256" key="1">
    <source>
        <dbReference type="ARBA" id="ARBA00004162"/>
    </source>
</evidence>
<dbReference type="Pfam" id="PF15183">
    <property type="entry name" value="MRAP"/>
    <property type="match status" value="1"/>
</dbReference>
<evidence type="ECO:0000256" key="8">
    <source>
        <dbReference type="ARBA" id="ARBA00023136"/>
    </source>
</evidence>
<dbReference type="eggNOG" id="ENOG502SB3E">
    <property type="taxonomic scope" value="Eukaryota"/>
</dbReference>
<sequence>MANGTNASAPYYSYEYYLDYLDLIPVDEKKLKAHKHSIVIAFWVSLAAFVLLLFLILLYMSWSGSPQMKNSPKHHQACPWSHSLSLQLCIQKCLPCHREPLGTSQAQARSVEPGSRTDPDQLLRQESSSTLPLGIFQTHPTLLWELTLNGGPLVRSKPSEPPPGDRTSQLQS</sequence>
<dbReference type="GO" id="GO:0031782">
    <property type="term" value="F:type 4 melanocortin receptor binding"/>
    <property type="evidence" value="ECO:0007669"/>
    <property type="project" value="Ensembl"/>
</dbReference>
<dbReference type="GO" id="GO:0031783">
    <property type="term" value="F:type 5 melanocortin receptor binding"/>
    <property type="evidence" value="ECO:0007669"/>
    <property type="project" value="Ensembl"/>
</dbReference>
<dbReference type="BioGRID-ORCS" id="103217114">
    <property type="hits" value="1 hit in 9 CRISPR screens"/>
</dbReference>
<dbReference type="Proteomes" id="UP000029965">
    <property type="component" value="Chromosome 2"/>
</dbReference>
<dbReference type="GeneTree" id="ENSGT00650000093475"/>